<evidence type="ECO:0000313" key="2">
    <source>
        <dbReference type="Proteomes" id="UP001054945"/>
    </source>
</evidence>
<gene>
    <name evidence="1" type="ORF">CEXT_805331</name>
</gene>
<dbReference type="AlphaFoldDB" id="A0AAV4U1D3"/>
<sequence>MPEVPLIHGWFCLQNALSSRAEGDFLTVDKVRIKYFRHSENRKRDRDGNLSTKMAQVGTWNRMYVLNVFYFLVDRLNENKKNSRFDVSEK</sequence>
<dbReference type="Proteomes" id="UP001054945">
    <property type="component" value="Unassembled WGS sequence"/>
</dbReference>
<protein>
    <submittedName>
        <fullName evidence="1">Uncharacterized protein</fullName>
    </submittedName>
</protein>
<organism evidence="1 2">
    <name type="scientific">Caerostris extrusa</name>
    <name type="common">Bark spider</name>
    <name type="synonym">Caerostris bankana</name>
    <dbReference type="NCBI Taxonomy" id="172846"/>
    <lineage>
        <taxon>Eukaryota</taxon>
        <taxon>Metazoa</taxon>
        <taxon>Ecdysozoa</taxon>
        <taxon>Arthropoda</taxon>
        <taxon>Chelicerata</taxon>
        <taxon>Arachnida</taxon>
        <taxon>Araneae</taxon>
        <taxon>Araneomorphae</taxon>
        <taxon>Entelegynae</taxon>
        <taxon>Araneoidea</taxon>
        <taxon>Araneidae</taxon>
        <taxon>Caerostris</taxon>
    </lineage>
</organism>
<dbReference type="EMBL" id="BPLR01012124">
    <property type="protein sequence ID" value="GIY51541.1"/>
    <property type="molecule type" value="Genomic_DNA"/>
</dbReference>
<proteinExistence type="predicted"/>
<keyword evidence="2" id="KW-1185">Reference proteome</keyword>
<name>A0AAV4U1D3_CAEEX</name>
<evidence type="ECO:0000313" key="1">
    <source>
        <dbReference type="EMBL" id="GIY51541.1"/>
    </source>
</evidence>
<comment type="caution">
    <text evidence="1">The sequence shown here is derived from an EMBL/GenBank/DDBJ whole genome shotgun (WGS) entry which is preliminary data.</text>
</comment>
<reference evidence="1 2" key="1">
    <citation type="submission" date="2021-06" db="EMBL/GenBank/DDBJ databases">
        <title>Caerostris extrusa draft genome.</title>
        <authorList>
            <person name="Kono N."/>
            <person name="Arakawa K."/>
        </authorList>
    </citation>
    <scope>NUCLEOTIDE SEQUENCE [LARGE SCALE GENOMIC DNA]</scope>
</reference>
<accession>A0AAV4U1D3</accession>